<organism evidence="5 6">
    <name type="scientific">Rhizophagus irregularis (strain DAOM 197198w)</name>
    <name type="common">Glomus intraradices</name>
    <dbReference type="NCBI Taxonomy" id="1432141"/>
    <lineage>
        <taxon>Eukaryota</taxon>
        <taxon>Fungi</taxon>
        <taxon>Fungi incertae sedis</taxon>
        <taxon>Mucoromycota</taxon>
        <taxon>Glomeromycotina</taxon>
        <taxon>Glomeromycetes</taxon>
        <taxon>Glomerales</taxon>
        <taxon>Glomeraceae</taxon>
        <taxon>Rhizophagus</taxon>
    </lineage>
</organism>
<dbReference type="PANTHER" id="PTHR13532">
    <property type="match status" value="1"/>
</dbReference>
<evidence type="ECO:0000256" key="3">
    <source>
        <dbReference type="SAM" id="MobiDB-lite"/>
    </source>
</evidence>
<protein>
    <recommendedName>
        <fullName evidence="1">Integrator complex subunit 14</fullName>
    </recommendedName>
</protein>
<evidence type="ECO:0000313" key="5">
    <source>
        <dbReference type="EMBL" id="EXX72546.1"/>
    </source>
</evidence>
<dbReference type="InterPro" id="IPR036465">
    <property type="entry name" value="vWFA_dom_sf"/>
</dbReference>
<evidence type="ECO:0000313" key="6">
    <source>
        <dbReference type="Proteomes" id="UP000022910"/>
    </source>
</evidence>
<comment type="similarity">
    <text evidence="2">Belongs to the Integrator subunit 14 family.</text>
</comment>
<sequence length="508" mass="58995">MSNKMTQFPEVIIILLDVSKNMLCLSNQLETKFDSSKSLLLHFLSRYKLNTLSIISFDSICHILQDFTEDYDSLITKLNQLNLQPNDSNREMKLACEYVENYVIEKFGPDQACQIIMLTDGRSPQKQESQSIQFHNPSWKLHIICLADTVTKSEHSQTTSQILEEYKKLLNRRIPLSITKNHQKGVYTLEKGGAFCYLPYPHFKDSILSMMDIILEKYFLPCKGLLLCGQLRFPIKVYPVLPDVEYIHDIVRTLSIVAFKPREKLLGEPSIFRLWMFVDEEYDDQDKQVRNNYEYFSALWKCLRKENHVAIVWMKGDNYAAIEPPPSTDNQEDPKENDLFMYFTIYKSENGKNLLSEPSTSVTPPPPKSYVAGHNIDLPTPEHIESLLNKMSRYLTNLPNDAVKLKNVVEQMQKIIEIFSYKPLREHVVDKLHDVRIQSVEIENRQILAECLVTLGEETVSENDDDQLEIMDYEEFESREDEYDDDVDDNKQPSPAPINPLSLDNLLN</sequence>
<dbReference type="GO" id="GO:0034472">
    <property type="term" value="P:snRNA 3'-end processing"/>
    <property type="evidence" value="ECO:0007669"/>
    <property type="project" value="TreeGrafter"/>
</dbReference>
<accession>A0A015LIN4</accession>
<evidence type="ECO:0000259" key="4">
    <source>
        <dbReference type="Pfam" id="PF13519"/>
    </source>
</evidence>
<evidence type="ECO:0000256" key="2">
    <source>
        <dbReference type="ARBA" id="ARBA00061449"/>
    </source>
</evidence>
<reference evidence="5 6" key="1">
    <citation type="submission" date="2014-02" db="EMBL/GenBank/DDBJ databases">
        <title>Single nucleus genome sequencing reveals high similarity among nuclei of an endomycorrhizal fungus.</title>
        <authorList>
            <person name="Lin K."/>
            <person name="Geurts R."/>
            <person name="Zhang Z."/>
            <person name="Limpens E."/>
            <person name="Saunders D.G."/>
            <person name="Mu D."/>
            <person name="Pang E."/>
            <person name="Cao H."/>
            <person name="Cha H."/>
            <person name="Lin T."/>
            <person name="Zhou Q."/>
            <person name="Shang Y."/>
            <person name="Li Y."/>
            <person name="Ivanov S."/>
            <person name="Sharma T."/>
            <person name="Velzen R.V."/>
            <person name="Ruijter N.D."/>
            <person name="Aanen D.K."/>
            <person name="Win J."/>
            <person name="Kamoun S."/>
            <person name="Bisseling T."/>
            <person name="Huang S."/>
        </authorList>
    </citation>
    <scope>NUCLEOTIDE SEQUENCE [LARGE SCALE GENOMIC DNA]</scope>
    <source>
        <strain evidence="6">DAOM197198w</strain>
    </source>
</reference>
<feature type="region of interest" description="Disordered" evidence="3">
    <location>
        <begin position="463"/>
        <end position="508"/>
    </location>
</feature>
<dbReference type="Proteomes" id="UP000022910">
    <property type="component" value="Unassembled WGS sequence"/>
</dbReference>
<feature type="compositionally biased region" description="Acidic residues" evidence="3">
    <location>
        <begin position="463"/>
        <end position="488"/>
    </location>
</feature>
<dbReference type="Pfam" id="PF13519">
    <property type="entry name" value="VWA_2"/>
    <property type="match status" value="1"/>
</dbReference>
<dbReference type="PANTHER" id="PTHR13532:SF3">
    <property type="entry name" value="INTEGRATOR COMPLEX SUBUNIT 14"/>
    <property type="match status" value="1"/>
</dbReference>
<dbReference type="Gene3D" id="3.40.50.410">
    <property type="entry name" value="von Willebrand factor, type A domain"/>
    <property type="match status" value="1"/>
</dbReference>
<dbReference type="GO" id="GO:0032039">
    <property type="term" value="C:integrator complex"/>
    <property type="evidence" value="ECO:0007669"/>
    <property type="project" value="InterPro"/>
</dbReference>
<proteinExistence type="inferred from homology"/>
<dbReference type="InterPro" id="IPR002035">
    <property type="entry name" value="VWF_A"/>
</dbReference>
<dbReference type="OrthoDB" id="2374335at2759"/>
<dbReference type="AlphaFoldDB" id="A0A015LIN4"/>
<dbReference type="InterPro" id="IPR039841">
    <property type="entry name" value="INTS14"/>
</dbReference>
<name>A0A015LIN4_RHIIW</name>
<dbReference type="HOGENOM" id="CLU_536535_0_0_1"/>
<dbReference type="CDD" id="cd00198">
    <property type="entry name" value="vWFA"/>
    <property type="match status" value="1"/>
</dbReference>
<gene>
    <name evidence="5" type="ORF">RirG_068400</name>
</gene>
<feature type="domain" description="VWFA" evidence="4">
    <location>
        <begin position="12"/>
        <end position="121"/>
    </location>
</feature>
<dbReference type="SUPFAM" id="SSF53300">
    <property type="entry name" value="vWA-like"/>
    <property type="match status" value="1"/>
</dbReference>
<keyword evidence="6" id="KW-1185">Reference proteome</keyword>
<dbReference type="STRING" id="1432141.A0A015LIN4"/>
<dbReference type="EMBL" id="JEMT01015261">
    <property type="protein sequence ID" value="EXX72546.1"/>
    <property type="molecule type" value="Genomic_DNA"/>
</dbReference>
<comment type="caution">
    <text evidence="5">The sequence shown here is derived from an EMBL/GenBank/DDBJ whole genome shotgun (WGS) entry which is preliminary data.</text>
</comment>
<evidence type="ECO:0000256" key="1">
    <source>
        <dbReference type="ARBA" id="ARBA00016816"/>
    </source>
</evidence>